<name>A0A9P4QJK0_9PLEO</name>
<accession>A0A9P4QJK0</accession>
<dbReference type="EMBL" id="ML996278">
    <property type="protein sequence ID" value="KAF2728477.1"/>
    <property type="molecule type" value="Genomic_DNA"/>
</dbReference>
<feature type="transmembrane region" description="Helical" evidence="1">
    <location>
        <begin position="126"/>
        <end position="152"/>
    </location>
</feature>
<organism evidence="2 3">
    <name type="scientific">Polyplosphaeria fusca</name>
    <dbReference type="NCBI Taxonomy" id="682080"/>
    <lineage>
        <taxon>Eukaryota</taxon>
        <taxon>Fungi</taxon>
        <taxon>Dikarya</taxon>
        <taxon>Ascomycota</taxon>
        <taxon>Pezizomycotina</taxon>
        <taxon>Dothideomycetes</taxon>
        <taxon>Pleosporomycetidae</taxon>
        <taxon>Pleosporales</taxon>
        <taxon>Tetraplosphaeriaceae</taxon>
        <taxon>Polyplosphaeria</taxon>
    </lineage>
</organism>
<dbReference type="Proteomes" id="UP000799444">
    <property type="component" value="Unassembled WGS sequence"/>
</dbReference>
<keyword evidence="3" id="KW-1185">Reference proteome</keyword>
<evidence type="ECO:0000313" key="2">
    <source>
        <dbReference type="EMBL" id="KAF2728477.1"/>
    </source>
</evidence>
<comment type="caution">
    <text evidence="2">The sequence shown here is derived from an EMBL/GenBank/DDBJ whole genome shotgun (WGS) entry which is preliminary data.</text>
</comment>
<gene>
    <name evidence="2" type="ORF">EJ04DRAFT_96641</name>
</gene>
<evidence type="ECO:0000313" key="3">
    <source>
        <dbReference type="Proteomes" id="UP000799444"/>
    </source>
</evidence>
<feature type="transmembrane region" description="Helical" evidence="1">
    <location>
        <begin position="164"/>
        <end position="190"/>
    </location>
</feature>
<sequence length="225" mass="25402">MSFLRKYTFPNDIRWRRTSSPCTGPLALLPITILLILIWIFFASAQIYSRILWNNYERESALYDADIAAGRRGRPLPDYPPVLWGGQDGYQGISTFAFQAFLVLVPDTIHLPIHHFLFVRGKMHPVAALVLCICLGSLWFVSAFFTLFGQLFGEYYEVNAYDDLMITCAVLQLCLGITYWVYMGLAAAAVHKWRGKKRDGKAYGQGLRDGMELGGMGKRSGEAEV</sequence>
<keyword evidence="1" id="KW-1133">Transmembrane helix</keyword>
<reference evidence="2" key="1">
    <citation type="journal article" date="2020" name="Stud. Mycol.">
        <title>101 Dothideomycetes genomes: a test case for predicting lifestyles and emergence of pathogens.</title>
        <authorList>
            <person name="Haridas S."/>
            <person name="Albert R."/>
            <person name="Binder M."/>
            <person name="Bloem J."/>
            <person name="Labutti K."/>
            <person name="Salamov A."/>
            <person name="Andreopoulos B."/>
            <person name="Baker S."/>
            <person name="Barry K."/>
            <person name="Bills G."/>
            <person name="Bluhm B."/>
            <person name="Cannon C."/>
            <person name="Castanera R."/>
            <person name="Culley D."/>
            <person name="Daum C."/>
            <person name="Ezra D."/>
            <person name="Gonzalez J."/>
            <person name="Henrissat B."/>
            <person name="Kuo A."/>
            <person name="Liang C."/>
            <person name="Lipzen A."/>
            <person name="Lutzoni F."/>
            <person name="Magnuson J."/>
            <person name="Mondo S."/>
            <person name="Nolan M."/>
            <person name="Ohm R."/>
            <person name="Pangilinan J."/>
            <person name="Park H.-J."/>
            <person name="Ramirez L."/>
            <person name="Alfaro M."/>
            <person name="Sun H."/>
            <person name="Tritt A."/>
            <person name="Yoshinaga Y."/>
            <person name="Zwiers L.-H."/>
            <person name="Turgeon B."/>
            <person name="Goodwin S."/>
            <person name="Spatafora J."/>
            <person name="Crous P."/>
            <person name="Grigoriev I."/>
        </authorList>
    </citation>
    <scope>NUCLEOTIDE SEQUENCE</scope>
    <source>
        <strain evidence="2">CBS 125425</strain>
    </source>
</reference>
<proteinExistence type="predicted"/>
<keyword evidence="1" id="KW-0812">Transmembrane</keyword>
<evidence type="ECO:0000256" key="1">
    <source>
        <dbReference type="SAM" id="Phobius"/>
    </source>
</evidence>
<keyword evidence="1" id="KW-0472">Membrane</keyword>
<dbReference type="AlphaFoldDB" id="A0A9P4QJK0"/>
<protein>
    <submittedName>
        <fullName evidence="2">Uncharacterized protein</fullName>
    </submittedName>
</protein>
<feature type="transmembrane region" description="Helical" evidence="1">
    <location>
        <begin position="26"/>
        <end position="48"/>
    </location>
</feature>
<dbReference type="OrthoDB" id="4167046at2759"/>